<protein>
    <submittedName>
        <fullName evidence="2">Uncharacterized protein</fullName>
    </submittedName>
</protein>
<organism evidence="2 3">
    <name type="scientific">Exidia glandulosa HHB12029</name>
    <dbReference type="NCBI Taxonomy" id="1314781"/>
    <lineage>
        <taxon>Eukaryota</taxon>
        <taxon>Fungi</taxon>
        <taxon>Dikarya</taxon>
        <taxon>Basidiomycota</taxon>
        <taxon>Agaricomycotina</taxon>
        <taxon>Agaricomycetes</taxon>
        <taxon>Auriculariales</taxon>
        <taxon>Exidiaceae</taxon>
        <taxon>Exidia</taxon>
    </lineage>
</organism>
<dbReference type="OrthoDB" id="2581931at2759"/>
<dbReference type="EMBL" id="KV425883">
    <property type="protein sequence ID" value="KZW03604.1"/>
    <property type="molecule type" value="Genomic_DNA"/>
</dbReference>
<dbReference type="AlphaFoldDB" id="A0A165QH02"/>
<feature type="region of interest" description="Disordered" evidence="1">
    <location>
        <begin position="1"/>
        <end position="20"/>
    </location>
</feature>
<keyword evidence="3" id="KW-1185">Reference proteome</keyword>
<dbReference type="InParanoid" id="A0A165QH02"/>
<reference evidence="2 3" key="1">
    <citation type="journal article" date="2016" name="Mol. Biol. Evol.">
        <title>Comparative Genomics of Early-Diverging Mushroom-Forming Fungi Provides Insights into the Origins of Lignocellulose Decay Capabilities.</title>
        <authorList>
            <person name="Nagy L.G."/>
            <person name="Riley R."/>
            <person name="Tritt A."/>
            <person name="Adam C."/>
            <person name="Daum C."/>
            <person name="Floudas D."/>
            <person name="Sun H."/>
            <person name="Yadav J.S."/>
            <person name="Pangilinan J."/>
            <person name="Larsson K.H."/>
            <person name="Matsuura K."/>
            <person name="Barry K."/>
            <person name="Labutti K."/>
            <person name="Kuo R."/>
            <person name="Ohm R.A."/>
            <person name="Bhattacharya S.S."/>
            <person name="Shirouzu T."/>
            <person name="Yoshinaga Y."/>
            <person name="Martin F.M."/>
            <person name="Grigoriev I.V."/>
            <person name="Hibbett D.S."/>
        </authorList>
    </citation>
    <scope>NUCLEOTIDE SEQUENCE [LARGE SCALE GENOMIC DNA]</scope>
    <source>
        <strain evidence="2 3">HHB12029</strain>
    </source>
</reference>
<proteinExistence type="predicted"/>
<evidence type="ECO:0000313" key="3">
    <source>
        <dbReference type="Proteomes" id="UP000077266"/>
    </source>
</evidence>
<evidence type="ECO:0000256" key="1">
    <source>
        <dbReference type="SAM" id="MobiDB-lite"/>
    </source>
</evidence>
<dbReference type="Proteomes" id="UP000077266">
    <property type="component" value="Unassembled WGS sequence"/>
</dbReference>
<name>A0A165QH02_EXIGL</name>
<gene>
    <name evidence="2" type="ORF">EXIGLDRAFT_743987</name>
</gene>
<accession>A0A165QH02</accession>
<sequence length="165" mass="16150">MSSANTTSSSFAPTERQNQNQGFVRDVHPAGLGAFQPTHSGIIETTKVDPLNDKSDAQEWAETTRPAGAPATWTGMATGAASTATGIAASTALGVASSAASTGMGIASGAASTATGIASGAASTATGLVSGTFGVATGAAKLAYGTATGNQEVKQQGNEQVWGKQ</sequence>
<evidence type="ECO:0000313" key="2">
    <source>
        <dbReference type="EMBL" id="KZW03604.1"/>
    </source>
</evidence>